<dbReference type="AlphaFoldDB" id="A0A392VQ23"/>
<accession>A0A392VQ23</accession>
<sequence>VVEYAAKFESLSAFSPYYNTPEAEYDKCVKFESGLRLEVKHLIGFSEI</sequence>
<evidence type="ECO:0000313" key="1">
    <source>
        <dbReference type="EMBL" id="MCI90508.1"/>
    </source>
</evidence>
<reference evidence="1 2" key="1">
    <citation type="journal article" date="2018" name="Front. Plant Sci.">
        <title>Red Clover (Trifolium pratense) and Zigzag Clover (T. medium) - A Picture of Genomic Similarities and Differences.</title>
        <authorList>
            <person name="Dluhosova J."/>
            <person name="Istvanek J."/>
            <person name="Nedelnik J."/>
            <person name="Repkova J."/>
        </authorList>
    </citation>
    <scope>NUCLEOTIDE SEQUENCE [LARGE SCALE GENOMIC DNA]</scope>
    <source>
        <strain evidence="2">cv. 10/8</strain>
        <tissue evidence="1">Leaf</tissue>
    </source>
</reference>
<keyword evidence="2" id="KW-1185">Reference proteome</keyword>
<evidence type="ECO:0000313" key="2">
    <source>
        <dbReference type="Proteomes" id="UP000265520"/>
    </source>
</evidence>
<comment type="caution">
    <text evidence="1">The sequence shown here is derived from an EMBL/GenBank/DDBJ whole genome shotgun (WGS) entry which is preliminary data.</text>
</comment>
<dbReference type="EMBL" id="LXQA011246443">
    <property type="protein sequence ID" value="MCI90508.1"/>
    <property type="molecule type" value="Genomic_DNA"/>
</dbReference>
<feature type="non-terminal residue" evidence="1">
    <location>
        <position position="1"/>
    </location>
</feature>
<dbReference type="Proteomes" id="UP000265520">
    <property type="component" value="Unassembled WGS sequence"/>
</dbReference>
<protein>
    <submittedName>
        <fullName evidence="1">Cellular nucleic acid-binding protein</fullName>
    </submittedName>
</protein>
<proteinExistence type="predicted"/>
<name>A0A392VQ23_9FABA</name>
<organism evidence="1 2">
    <name type="scientific">Trifolium medium</name>
    <dbReference type="NCBI Taxonomy" id="97028"/>
    <lineage>
        <taxon>Eukaryota</taxon>
        <taxon>Viridiplantae</taxon>
        <taxon>Streptophyta</taxon>
        <taxon>Embryophyta</taxon>
        <taxon>Tracheophyta</taxon>
        <taxon>Spermatophyta</taxon>
        <taxon>Magnoliopsida</taxon>
        <taxon>eudicotyledons</taxon>
        <taxon>Gunneridae</taxon>
        <taxon>Pentapetalae</taxon>
        <taxon>rosids</taxon>
        <taxon>fabids</taxon>
        <taxon>Fabales</taxon>
        <taxon>Fabaceae</taxon>
        <taxon>Papilionoideae</taxon>
        <taxon>50 kb inversion clade</taxon>
        <taxon>NPAAA clade</taxon>
        <taxon>Hologalegina</taxon>
        <taxon>IRL clade</taxon>
        <taxon>Trifolieae</taxon>
        <taxon>Trifolium</taxon>
    </lineage>
</organism>